<gene>
    <name evidence="4" type="ORF">BU16DRAFT_457325</name>
</gene>
<keyword evidence="3" id="KW-0560">Oxidoreductase</keyword>
<dbReference type="InterPro" id="IPR036291">
    <property type="entry name" value="NAD(P)-bd_dom_sf"/>
</dbReference>
<dbReference type="SUPFAM" id="SSF51735">
    <property type="entry name" value="NAD(P)-binding Rossmann-fold domains"/>
    <property type="match status" value="1"/>
</dbReference>
<dbReference type="GO" id="GO:0016616">
    <property type="term" value="F:oxidoreductase activity, acting on the CH-OH group of donors, NAD or NADP as acceptor"/>
    <property type="evidence" value="ECO:0007669"/>
    <property type="project" value="TreeGrafter"/>
</dbReference>
<dbReference type="Proteomes" id="UP000799750">
    <property type="component" value="Unassembled WGS sequence"/>
</dbReference>
<dbReference type="Pfam" id="PF00106">
    <property type="entry name" value="adh_short"/>
    <property type="match status" value="1"/>
</dbReference>
<keyword evidence="2" id="KW-0521">NADP</keyword>
<dbReference type="PROSITE" id="PS00061">
    <property type="entry name" value="ADH_SHORT"/>
    <property type="match status" value="1"/>
</dbReference>
<comment type="similarity">
    <text evidence="1">Belongs to the short-chain dehydrogenases/reductases (SDR) family.</text>
</comment>
<evidence type="ECO:0000256" key="2">
    <source>
        <dbReference type="ARBA" id="ARBA00022857"/>
    </source>
</evidence>
<dbReference type="PANTHER" id="PTHR24322:SF736">
    <property type="entry name" value="RETINOL DEHYDROGENASE 10"/>
    <property type="match status" value="1"/>
</dbReference>
<dbReference type="AlphaFoldDB" id="A0A6A6R2N6"/>
<dbReference type="InterPro" id="IPR002347">
    <property type="entry name" value="SDR_fam"/>
</dbReference>
<dbReference type="OrthoDB" id="10253736at2759"/>
<evidence type="ECO:0000313" key="4">
    <source>
        <dbReference type="EMBL" id="KAF2497667.1"/>
    </source>
</evidence>
<evidence type="ECO:0000313" key="5">
    <source>
        <dbReference type="Proteomes" id="UP000799750"/>
    </source>
</evidence>
<dbReference type="Gene3D" id="3.40.50.720">
    <property type="entry name" value="NAD(P)-binding Rossmann-like Domain"/>
    <property type="match status" value="1"/>
</dbReference>
<evidence type="ECO:0000256" key="1">
    <source>
        <dbReference type="ARBA" id="ARBA00006484"/>
    </source>
</evidence>
<accession>A0A6A6R2N6</accession>
<sequence>MVSIGDLLLLVDKTILNPWLAALGTAAIHYFTDNKFVLLPSDGLIPYTIARPLPPILQKAVVVIALGLLLRTNRALSRRALNNGVSDKYDWDKEIIVVTGGAGGIGAATVQKLASRGSKVVVIDVLDLTFTKPSNVYYYKCDLSNYEAVFAVAAKISKEVGDPTCVVACAGICRGKPILEATKRDIELTFGVNNLGVIWTAKAFLPKMVQANHGHFLIIASQTGHLATAGVTDYAATKAAAISIYEGLQTEMKHNYKAPAVRLSCLCPSAVKTKMFTGIKGPSNFFMPTLKPEDLGECISNVLWSGKAQNLSIPAFAYISPPTRALPDWMRVGMQDGGADIMTELKPHKPLN</sequence>
<dbReference type="PRINTS" id="PR00081">
    <property type="entry name" value="GDHRDH"/>
</dbReference>
<dbReference type="PANTHER" id="PTHR24322">
    <property type="entry name" value="PKSB"/>
    <property type="match status" value="1"/>
</dbReference>
<evidence type="ECO:0000256" key="3">
    <source>
        <dbReference type="ARBA" id="ARBA00023002"/>
    </source>
</evidence>
<organism evidence="4 5">
    <name type="scientific">Lophium mytilinum</name>
    <dbReference type="NCBI Taxonomy" id="390894"/>
    <lineage>
        <taxon>Eukaryota</taxon>
        <taxon>Fungi</taxon>
        <taxon>Dikarya</taxon>
        <taxon>Ascomycota</taxon>
        <taxon>Pezizomycotina</taxon>
        <taxon>Dothideomycetes</taxon>
        <taxon>Pleosporomycetidae</taxon>
        <taxon>Mytilinidiales</taxon>
        <taxon>Mytilinidiaceae</taxon>
        <taxon>Lophium</taxon>
    </lineage>
</organism>
<protein>
    <submittedName>
        <fullName evidence="4">NAD(P)-binding protein</fullName>
    </submittedName>
</protein>
<name>A0A6A6R2N6_9PEZI</name>
<dbReference type="InterPro" id="IPR020904">
    <property type="entry name" value="Sc_DH/Rdtase_CS"/>
</dbReference>
<dbReference type="EMBL" id="MU004186">
    <property type="protein sequence ID" value="KAF2497667.1"/>
    <property type="molecule type" value="Genomic_DNA"/>
</dbReference>
<reference evidence="4" key="1">
    <citation type="journal article" date="2020" name="Stud. Mycol.">
        <title>101 Dothideomycetes genomes: a test case for predicting lifestyles and emergence of pathogens.</title>
        <authorList>
            <person name="Haridas S."/>
            <person name="Albert R."/>
            <person name="Binder M."/>
            <person name="Bloem J."/>
            <person name="Labutti K."/>
            <person name="Salamov A."/>
            <person name="Andreopoulos B."/>
            <person name="Baker S."/>
            <person name="Barry K."/>
            <person name="Bills G."/>
            <person name="Bluhm B."/>
            <person name="Cannon C."/>
            <person name="Castanera R."/>
            <person name="Culley D."/>
            <person name="Daum C."/>
            <person name="Ezra D."/>
            <person name="Gonzalez J."/>
            <person name="Henrissat B."/>
            <person name="Kuo A."/>
            <person name="Liang C."/>
            <person name="Lipzen A."/>
            <person name="Lutzoni F."/>
            <person name="Magnuson J."/>
            <person name="Mondo S."/>
            <person name="Nolan M."/>
            <person name="Ohm R."/>
            <person name="Pangilinan J."/>
            <person name="Park H.-J."/>
            <person name="Ramirez L."/>
            <person name="Alfaro M."/>
            <person name="Sun H."/>
            <person name="Tritt A."/>
            <person name="Yoshinaga Y."/>
            <person name="Zwiers L.-H."/>
            <person name="Turgeon B."/>
            <person name="Goodwin S."/>
            <person name="Spatafora J."/>
            <person name="Crous P."/>
            <person name="Grigoriev I."/>
        </authorList>
    </citation>
    <scope>NUCLEOTIDE SEQUENCE</scope>
    <source>
        <strain evidence="4">CBS 269.34</strain>
    </source>
</reference>
<proteinExistence type="inferred from homology"/>
<keyword evidence="5" id="KW-1185">Reference proteome</keyword>